<dbReference type="AlphaFoldDB" id="A0AA36G416"/>
<organism evidence="2 3">
    <name type="scientific">Mesorhabditis spiculigera</name>
    <dbReference type="NCBI Taxonomy" id="96644"/>
    <lineage>
        <taxon>Eukaryota</taxon>
        <taxon>Metazoa</taxon>
        <taxon>Ecdysozoa</taxon>
        <taxon>Nematoda</taxon>
        <taxon>Chromadorea</taxon>
        <taxon>Rhabditida</taxon>
        <taxon>Rhabditina</taxon>
        <taxon>Rhabditomorpha</taxon>
        <taxon>Rhabditoidea</taxon>
        <taxon>Rhabditidae</taxon>
        <taxon>Mesorhabditinae</taxon>
        <taxon>Mesorhabditis</taxon>
    </lineage>
</organism>
<reference evidence="2" key="1">
    <citation type="submission" date="2023-06" db="EMBL/GenBank/DDBJ databases">
        <authorList>
            <person name="Delattre M."/>
        </authorList>
    </citation>
    <scope>NUCLEOTIDE SEQUENCE</scope>
    <source>
        <strain evidence="2">AF72</strain>
    </source>
</reference>
<evidence type="ECO:0000313" key="2">
    <source>
        <dbReference type="EMBL" id="CAJ0578719.1"/>
    </source>
</evidence>
<keyword evidence="3" id="KW-1185">Reference proteome</keyword>
<evidence type="ECO:0000313" key="3">
    <source>
        <dbReference type="Proteomes" id="UP001177023"/>
    </source>
</evidence>
<gene>
    <name evidence="2" type="ORF">MSPICULIGERA_LOCUS16961</name>
</gene>
<dbReference type="EMBL" id="CATQJA010002654">
    <property type="protein sequence ID" value="CAJ0578719.1"/>
    <property type="molecule type" value="Genomic_DNA"/>
</dbReference>
<feature type="non-terminal residue" evidence="2">
    <location>
        <position position="1"/>
    </location>
</feature>
<keyword evidence="1" id="KW-0732">Signal</keyword>
<evidence type="ECO:0000256" key="1">
    <source>
        <dbReference type="SAM" id="SignalP"/>
    </source>
</evidence>
<comment type="caution">
    <text evidence="2">The sequence shown here is derived from an EMBL/GenBank/DDBJ whole genome shotgun (WGS) entry which is preliminary data.</text>
</comment>
<accession>A0AA36G416</accession>
<dbReference type="Proteomes" id="UP001177023">
    <property type="component" value="Unassembled WGS sequence"/>
</dbReference>
<evidence type="ECO:0008006" key="4">
    <source>
        <dbReference type="Google" id="ProtNLM"/>
    </source>
</evidence>
<feature type="signal peptide" evidence="1">
    <location>
        <begin position="1"/>
        <end position="18"/>
    </location>
</feature>
<feature type="chain" id="PRO_5041434302" description="Secreted protein" evidence="1">
    <location>
        <begin position="19"/>
        <end position="268"/>
    </location>
</feature>
<protein>
    <recommendedName>
        <fullName evidence="4">Secreted protein</fullName>
    </recommendedName>
</protein>
<sequence>MGRLHAVLLAVGLAVVAADDQKIVMPCIALLDPTSTDPEPCKAQDLWAAHQQWGSMRKKACAGSNPLLEAPVCNYINKLAPHDMDCFATVINAYYKMGYPPPCQKNLPDSTFDQPPSISNDEINQCVSDAWGMFKDLCGSNPSLINRTKSLYNQQIKTLDDCCAKYGDVGATCRAEFELQQVAYFNVFQNKEDGNPRRPENHPRPLHQNLQADVRGIPSIPGSPFTEFAYNYLTSQLKNASDTSQITEDAVVAKMQIFGNNMLSMAGN</sequence>
<name>A0AA36G416_9BILA</name>
<proteinExistence type="predicted"/>